<feature type="transmembrane region" description="Helical" evidence="1">
    <location>
        <begin position="101"/>
        <end position="123"/>
    </location>
</feature>
<keyword evidence="1" id="KW-0812">Transmembrane</keyword>
<dbReference type="EMBL" id="PKPP01016143">
    <property type="protein sequence ID" value="PWA37979.1"/>
    <property type="molecule type" value="Genomic_DNA"/>
</dbReference>
<sequence length="217" mass="25086">MGGDDQDYVGTCIDIPIESKVFGNDERVHKLFNWNANDPNQPVMVSYKRTTNPYQSIPSHFKALPNKNNSSNESSTRRYNQCKMDQSDACDQSWNAFSDRWALIIYAYLFLALVLASGIVLIMTHSPPYLIENVGDYQVPMMTKEYGIEFYVVSSDKFDEKYPVGTQDRTDIENRIIKDYLQFATKYCKYERGRNSKRPDIPTLVCDKLQRLGIKKT</sequence>
<accession>A0A2U1KMI3</accession>
<evidence type="ECO:0000313" key="2">
    <source>
        <dbReference type="EMBL" id="PWA37979.1"/>
    </source>
</evidence>
<keyword evidence="1" id="KW-1133">Transmembrane helix</keyword>
<keyword evidence="3" id="KW-1185">Reference proteome</keyword>
<dbReference type="Proteomes" id="UP000245207">
    <property type="component" value="Unassembled WGS sequence"/>
</dbReference>
<evidence type="ECO:0000256" key="1">
    <source>
        <dbReference type="SAM" id="Phobius"/>
    </source>
</evidence>
<comment type="caution">
    <text evidence="2">The sequence shown here is derived from an EMBL/GenBank/DDBJ whole genome shotgun (WGS) entry which is preliminary data.</text>
</comment>
<protein>
    <submittedName>
        <fullName evidence="2">Uncharacterized protein</fullName>
    </submittedName>
</protein>
<gene>
    <name evidence="2" type="ORF">CTI12_AA583890</name>
</gene>
<evidence type="ECO:0000313" key="3">
    <source>
        <dbReference type="Proteomes" id="UP000245207"/>
    </source>
</evidence>
<dbReference type="STRING" id="35608.A0A2U1KMI3"/>
<keyword evidence="1" id="KW-0472">Membrane</keyword>
<dbReference type="OrthoDB" id="10250354at2759"/>
<reference evidence="2 3" key="1">
    <citation type="journal article" date="2018" name="Mol. Plant">
        <title>The genome of Artemisia annua provides insight into the evolution of Asteraceae family and artemisinin biosynthesis.</title>
        <authorList>
            <person name="Shen Q."/>
            <person name="Zhang L."/>
            <person name="Liao Z."/>
            <person name="Wang S."/>
            <person name="Yan T."/>
            <person name="Shi P."/>
            <person name="Liu M."/>
            <person name="Fu X."/>
            <person name="Pan Q."/>
            <person name="Wang Y."/>
            <person name="Lv Z."/>
            <person name="Lu X."/>
            <person name="Zhang F."/>
            <person name="Jiang W."/>
            <person name="Ma Y."/>
            <person name="Chen M."/>
            <person name="Hao X."/>
            <person name="Li L."/>
            <person name="Tang Y."/>
            <person name="Lv G."/>
            <person name="Zhou Y."/>
            <person name="Sun X."/>
            <person name="Brodelius P.E."/>
            <person name="Rose J.K.C."/>
            <person name="Tang K."/>
        </authorList>
    </citation>
    <scope>NUCLEOTIDE SEQUENCE [LARGE SCALE GENOMIC DNA]</scope>
    <source>
        <strain evidence="3">cv. Huhao1</strain>
        <tissue evidence="2">Leaf</tissue>
    </source>
</reference>
<dbReference type="AlphaFoldDB" id="A0A2U1KMI3"/>
<organism evidence="2 3">
    <name type="scientific">Artemisia annua</name>
    <name type="common">Sweet wormwood</name>
    <dbReference type="NCBI Taxonomy" id="35608"/>
    <lineage>
        <taxon>Eukaryota</taxon>
        <taxon>Viridiplantae</taxon>
        <taxon>Streptophyta</taxon>
        <taxon>Embryophyta</taxon>
        <taxon>Tracheophyta</taxon>
        <taxon>Spermatophyta</taxon>
        <taxon>Magnoliopsida</taxon>
        <taxon>eudicotyledons</taxon>
        <taxon>Gunneridae</taxon>
        <taxon>Pentapetalae</taxon>
        <taxon>asterids</taxon>
        <taxon>campanulids</taxon>
        <taxon>Asterales</taxon>
        <taxon>Asteraceae</taxon>
        <taxon>Asteroideae</taxon>
        <taxon>Anthemideae</taxon>
        <taxon>Artemisiinae</taxon>
        <taxon>Artemisia</taxon>
    </lineage>
</organism>
<proteinExistence type="predicted"/>
<name>A0A2U1KMI3_ARTAN</name>